<dbReference type="Pfam" id="PF13456">
    <property type="entry name" value="RVT_3"/>
    <property type="match status" value="1"/>
</dbReference>
<dbReference type="PANTHER" id="PTHR31286:SF178">
    <property type="entry name" value="DUF4283 DOMAIN-CONTAINING PROTEIN"/>
    <property type="match status" value="1"/>
</dbReference>
<dbReference type="PANTHER" id="PTHR31286">
    <property type="entry name" value="GLYCINE-RICH CELL WALL STRUCTURAL PROTEIN 1.8-LIKE"/>
    <property type="match status" value="1"/>
</dbReference>
<evidence type="ECO:0000259" key="2">
    <source>
        <dbReference type="Pfam" id="PF13456"/>
    </source>
</evidence>
<feature type="non-terminal residue" evidence="4">
    <location>
        <position position="1"/>
    </location>
</feature>
<dbReference type="GO" id="GO:0004523">
    <property type="term" value="F:RNA-DNA hybrid ribonuclease activity"/>
    <property type="evidence" value="ECO:0007669"/>
    <property type="project" value="InterPro"/>
</dbReference>
<dbReference type="EMBL" id="QEFC01000080">
    <property type="protein sequence ID" value="KAE9466734.1"/>
    <property type="molecule type" value="Genomic_DNA"/>
</dbReference>
<accession>A0A6A4MHF4</accession>
<dbReference type="GO" id="GO:0003676">
    <property type="term" value="F:nucleic acid binding"/>
    <property type="evidence" value="ECO:0007669"/>
    <property type="project" value="InterPro"/>
</dbReference>
<feature type="compositionally biased region" description="Acidic residues" evidence="1">
    <location>
        <begin position="716"/>
        <end position="734"/>
    </location>
</feature>
<organism evidence="4 5">
    <name type="scientific">Rhododendron williamsianum</name>
    <dbReference type="NCBI Taxonomy" id="262921"/>
    <lineage>
        <taxon>Eukaryota</taxon>
        <taxon>Viridiplantae</taxon>
        <taxon>Streptophyta</taxon>
        <taxon>Embryophyta</taxon>
        <taxon>Tracheophyta</taxon>
        <taxon>Spermatophyta</taxon>
        <taxon>Magnoliopsida</taxon>
        <taxon>eudicotyledons</taxon>
        <taxon>Gunneridae</taxon>
        <taxon>Pentapetalae</taxon>
        <taxon>asterids</taxon>
        <taxon>Ericales</taxon>
        <taxon>Ericaceae</taxon>
        <taxon>Ericoideae</taxon>
        <taxon>Rhodoreae</taxon>
        <taxon>Rhododendron</taxon>
    </lineage>
</organism>
<feature type="region of interest" description="Disordered" evidence="1">
    <location>
        <begin position="635"/>
        <end position="745"/>
    </location>
</feature>
<reference evidence="4 5" key="1">
    <citation type="journal article" date="2019" name="Genome Biol. Evol.">
        <title>The Rhododendron genome and chromosomal organization provide insight into shared whole-genome duplications across the heath family (Ericaceae).</title>
        <authorList>
            <person name="Soza V.L."/>
            <person name="Lindsley D."/>
            <person name="Waalkes A."/>
            <person name="Ramage E."/>
            <person name="Patwardhan R.P."/>
            <person name="Burton J.N."/>
            <person name="Adey A."/>
            <person name="Kumar A."/>
            <person name="Qiu R."/>
            <person name="Shendure J."/>
            <person name="Hall B."/>
        </authorList>
    </citation>
    <scope>NUCLEOTIDE SEQUENCE [LARGE SCALE GENOMIC DNA]</scope>
    <source>
        <strain evidence="4">RSF 1966-606</strain>
    </source>
</reference>
<dbReference type="AlphaFoldDB" id="A0A6A4MHF4"/>
<protein>
    <recommendedName>
        <fullName evidence="6">DUF4283 domain-containing protein</fullName>
    </recommendedName>
</protein>
<feature type="domain" description="DUF4283" evidence="3">
    <location>
        <begin position="24"/>
        <end position="102"/>
    </location>
</feature>
<name>A0A6A4MHF4_9ERIC</name>
<evidence type="ECO:0008006" key="6">
    <source>
        <dbReference type="Google" id="ProtNLM"/>
    </source>
</evidence>
<feature type="region of interest" description="Disordered" evidence="1">
    <location>
        <begin position="309"/>
        <end position="340"/>
    </location>
</feature>
<dbReference type="InterPro" id="IPR002156">
    <property type="entry name" value="RNaseH_domain"/>
</dbReference>
<dbReference type="CDD" id="cd06222">
    <property type="entry name" value="RNase_H_like"/>
    <property type="match status" value="1"/>
</dbReference>
<feature type="domain" description="RNase H type-1" evidence="2">
    <location>
        <begin position="525"/>
        <end position="601"/>
    </location>
</feature>
<evidence type="ECO:0000256" key="1">
    <source>
        <dbReference type="SAM" id="MobiDB-lite"/>
    </source>
</evidence>
<dbReference type="InterPro" id="IPR040256">
    <property type="entry name" value="At4g02000-like"/>
</dbReference>
<evidence type="ECO:0000313" key="4">
    <source>
        <dbReference type="EMBL" id="KAE9466734.1"/>
    </source>
</evidence>
<dbReference type="Proteomes" id="UP000428333">
    <property type="component" value="Linkage Group LG01"/>
</dbReference>
<proteinExistence type="predicted"/>
<evidence type="ECO:0000259" key="3">
    <source>
        <dbReference type="Pfam" id="PF14111"/>
    </source>
</evidence>
<feature type="compositionally biased region" description="Basic residues" evidence="1">
    <location>
        <begin position="662"/>
        <end position="674"/>
    </location>
</feature>
<dbReference type="InterPro" id="IPR025558">
    <property type="entry name" value="DUF4283"/>
</dbReference>
<keyword evidence="5" id="KW-1185">Reference proteome</keyword>
<dbReference type="InterPro" id="IPR044730">
    <property type="entry name" value="RNase_H-like_dom_plant"/>
</dbReference>
<gene>
    <name evidence="4" type="ORF">C3L33_01383</name>
</gene>
<feature type="compositionally biased region" description="Pro residues" evidence="1">
    <location>
        <begin position="312"/>
        <end position="321"/>
    </location>
</feature>
<evidence type="ECO:0000313" key="5">
    <source>
        <dbReference type="Proteomes" id="UP000428333"/>
    </source>
</evidence>
<dbReference type="Pfam" id="PF14111">
    <property type="entry name" value="DUF4283"/>
    <property type="match status" value="1"/>
</dbReference>
<comment type="caution">
    <text evidence="4">The sequence shown here is derived from an EMBL/GenBank/DDBJ whole genome shotgun (WGS) entry which is preliminary data.</text>
</comment>
<sequence length="911" mass="100533">MAASPDSLSLAASSAGSNEYPSFILVGKLISNRSPNRQGVFNIINRAWRTRGNFSISVWKNSLYAFTFDLEEDLIKIRDQAPWSVMGGLLVLTRWDHDKSVEELDFSSSPFWVQVHGLPLGQMNNKNGSLIASMIGQETINQGTRASSPPSSSSENLIVAADLLDKAARDPPETVALDGTAGVRNSSSLGKSKIVVHDKPTIGTEEPIRDTCPPTSHLLHTEDKRGNDHISPLSVSQLSVSQFSPITPSVGGPFTPLQPGLNLAHVGSSGPPSKLDYFVEEPPDSPVRGEPLIPLTHILYKSPSQLLNSPPLITPDPPCSPPSASHLLAQKSPVSQPRSPTVGLSTVFENLLCLKRKTPSSSPSLSLPSKLQRSNNPNLVALRSVPIDEIDTPTVDGETILPDSTGCERTRRVINRHAGGTSSKGKKLCDVLVADFINITAGEWSIPKLKQVLSEEEALSISRIPISKTDTEDSTLWDFTTNGKYSIHVPPSDRPPPAPKLWAAPPSGTLKINCDASWTNSAHKEASILREACLFAKALNLRHVSVESDCASLISLSVSELVPPWEVSALITDIRKIGAELELSFCWTPREGNEAAHWIASSRASMLGLKMSESPTNENAGEEVEILSDKVVSDDECHPYPQLSMASPGELNRMVVGEEAKKKHKRRREKKKKNLINEEEEEDKQPESDAPNSEGEQKESIELKKKKKKMKKLEREVEDADEEREEEEREEEGEEGSKSEEKKRKVKVNSGFGIMTTERFESLPISELSLNSIKEMNFQCLTQTFSLVLESYSLVIATLIKWQLNAADKAACLAVGIDHYLLFRTFEIDWVGLQTTCEDSEKCYGHKLLGERWIGNSRMELDNCWITVLGSIYFFANSKRLPFVGRLLLSWHLKGWKWGRAKNQVTRLGLV</sequence>
<dbReference type="OrthoDB" id="1750790at2759"/>